<protein>
    <recommendedName>
        <fullName evidence="4">Albusnodin family lasso peptide</fullName>
    </recommendedName>
</protein>
<gene>
    <name evidence="2" type="ORF">GCM10010307_05030</name>
</gene>
<feature type="compositionally biased region" description="Low complexity" evidence="1">
    <location>
        <begin position="1"/>
        <end position="17"/>
    </location>
</feature>
<evidence type="ECO:0000313" key="2">
    <source>
        <dbReference type="EMBL" id="GAA2621249.1"/>
    </source>
</evidence>
<sequence>MATPTATRTRPKAAPVPVTIGQRPSGGTLTALPLPVDVEPIGEDDIVIIGDLDKESEATMCNCSASDDNPY</sequence>
<reference evidence="3" key="1">
    <citation type="journal article" date="2019" name="Int. J. Syst. Evol. Microbiol.">
        <title>The Global Catalogue of Microorganisms (GCM) 10K type strain sequencing project: providing services to taxonomists for standard genome sequencing and annotation.</title>
        <authorList>
            <consortium name="The Broad Institute Genomics Platform"/>
            <consortium name="The Broad Institute Genome Sequencing Center for Infectious Disease"/>
            <person name="Wu L."/>
            <person name="Ma J."/>
        </authorList>
    </citation>
    <scope>NUCLEOTIDE SEQUENCE [LARGE SCALE GENOMIC DNA]</scope>
    <source>
        <strain evidence="3">JCM 4524</strain>
    </source>
</reference>
<evidence type="ECO:0000313" key="3">
    <source>
        <dbReference type="Proteomes" id="UP001500151"/>
    </source>
</evidence>
<dbReference type="RefSeq" id="WP_344387146.1">
    <property type="nucleotide sequence ID" value="NZ_BAAASJ010000004.1"/>
</dbReference>
<organism evidence="2 3">
    <name type="scientific">Streptomyces vastus</name>
    <dbReference type="NCBI Taxonomy" id="285451"/>
    <lineage>
        <taxon>Bacteria</taxon>
        <taxon>Bacillati</taxon>
        <taxon>Actinomycetota</taxon>
        <taxon>Actinomycetes</taxon>
        <taxon>Kitasatosporales</taxon>
        <taxon>Streptomycetaceae</taxon>
        <taxon>Streptomyces</taxon>
    </lineage>
</organism>
<comment type="caution">
    <text evidence="2">The sequence shown here is derived from an EMBL/GenBank/DDBJ whole genome shotgun (WGS) entry which is preliminary data.</text>
</comment>
<evidence type="ECO:0008006" key="4">
    <source>
        <dbReference type="Google" id="ProtNLM"/>
    </source>
</evidence>
<dbReference type="EMBL" id="BAAASJ010000004">
    <property type="protein sequence ID" value="GAA2621249.1"/>
    <property type="molecule type" value="Genomic_DNA"/>
</dbReference>
<evidence type="ECO:0000256" key="1">
    <source>
        <dbReference type="SAM" id="MobiDB-lite"/>
    </source>
</evidence>
<accession>A0ABN3QAP6</accession>
<name>A0ABN3QAP6_9ACTN</name>
<keyword evidence="3" id="KW-1185">Reference proteome</keyword>
<proteinExistence type="predicted"/>
<dbReference type="Proteomes" id="UP001500151">
    <property type="component" value="Unassembled WGS sequence"/>
</dbReference>
<feature type="region of interest" description="Disordered" evidence="1">
    <location>
        <begin position="1"/>
        <end position="27"/>
    </location>
</feature>